<evidence type="ECO:0000313" key="2">
    <source>
        <dbReference type="EMBL" id="OQN96337.1"/>
    </source>
</evidence>
<feature type="chain" id="PRO_5013297400" evidence="1">
    <location>
        <begin position="20"/>
        <end position="391"/>
    </location>
</feature>
<dbReference type="EMBL" id="NAJO01000068">
    <property type="protein sequence ID" value="OQN96337.1"/>
    <property type="molecule type" value="Genomic_DNA"/>
</dbReference>
<proteinExistence type="predicted"/>
<keyword evidence="3" id="KW-1185">Reference proteome</keyword>
<evidence type="ECO:0000256" key="1">
    <source>
        <dbReference type="SAM" id="SignalP"/>
    </source>
</evidence>
<keyword evidence="1" id="KW-0732">Signal</keyword>
<accession>A0A1V8SBD7</accession>
<dbReference type="InParanoid" id="A0A1V8SBD7"/>
<feature type="signal peptide" evidence="1">
    <location>
        <begin position="1"/>
        <end position="19"/>
    </location>
</feature>
<dbReference type="Proteomes" id="UP000192596">
    <property type="component" value="Unassembled WGS sequence"/>
</dbReference>
<protein>
    <submittedName>
        <fullName evidence="2">Uncharacterized protein</fullName>
    </submittedName>
</protein>
<evidence type="ECO:0000313" key="3">
    <source>
        <dbReference type="Proteomes" id="UP000192596"/>
    </source>
</evidence>
<reference evidence="3" key="1">
    <citation type="submission" date="2017-03" db="EMBL/GenBank/DDBJ databases">
        <title>Genomes of endolithic fungi from Antarctica.</title>
        <authorList>
            <person name="Coleine C."/>
            <person name="Masonjones S."/>
            <person name="Stajich J.E."/>
        </authorList>
    </citation>
    <scope>NUCLEOTIDE SEQUENCE [LARGE SCALE GENOMIC DNA]</scope>
    <source>
        <strain evidence="3">CCFEE 5527</strain>
    </source>
</reference>
<organism evidence="2 3">
    <name type="scientific">Cryoendolithus antarcticus</name>
    <dbReference type="NCBI Taxonomy" id="1507870"/>
    <lineage>
        <taxon>Eukaryota</taxon>
        <taxon>Fungi</taxon>
        <taxon>Dikarya</taxon>
        <taxon>Ascomycota</taxon>
        <taxon>Pezizomycotina</taxon>
        <taxon>Dothideomycetes</taxon>
        <taxon>Dothideomycetidae</taxon>
        <taxon>Cladosporiales</taxon>
        <taxon>Cladosporiaceae</taxon>
        <taxon>Cryoendolithus</taxon>
    </lineage>
</organism>
<name>A0A1V8SBD7_9PEZI</name>
<sequence>MRPSTALAPLLCCTIAVHAQSPTQQRLHAESGAARPWPADILGNSNATYCPLVPVQEQRFEIEFIEIAPCPIVSDHVFYIWMYGSIWRDRAINLTEEILANATLTIKFNITYVDGAFDSFKPLTIPMAPTALSRWNHIDIRNMTGAHKERMVLGGNDVVSDGVILRQWVVAGNWTMEFDARVPDGRCLFDFSLTQWMDGDFDPRGAEDSSWLAKAFGSGSGLPSSDVPRELNNATYGKTPAKDQLFTIEFLDVAPFPIVSGELYYVYLYANFWPQWTPGLSEADLAKATLSITFSIIYADGSQDHSKPWTIPLESKMLDRFRHIGIRNETGHATDHMSLRANDIAADGYVPKQFVVSRNWTMEFDARLPDGTCLFDFAMTQWVNGNLQRHV</sequence>
<gene>
    <name evidence="2" type="ORF">B0A48_17593</name>
</gene>
<comment type="caution">
    <text evidence="2">The sequence shown here is derived from an EMBL/GenBank/DDBJ whole genome shotgun (WGS) entry which is preliminary data.</text>
</comment>
<dbReference type="AlphaFoldDB" id="A0A1V8SBD7"/>
<dbReference type="OrthoDB" id="5422698at2759"/>